<dbReference type="GO" id="GO:0005794">
    <property type="term" value="C:Golgi apparatus"/>
    <property type="evidence" value="ECO:0007669"/>
    <property type="project" value="UniProtKB-SubCell"/>
</dbReference>
<feature type="domain" description="V-SNARE coiled-coil homology" evidence="18">
    <location>
        <begin position="125"/>
        <end position="185"/>
    </location>
</feature>
<dbReference type="InterPro" id="IPR001388">
    <property type="entry name" value="Synaptobrevin-like"/>
</dbReference>
<evidence type="ECO:0000313" key="20">
    <source>
        <dbReference type="Proteomes" id="UP000475862"/>
    </source>
</evidence>
<dbReference type="InterPro" id="IPR010908">
    <property type="entry name" value="Longin_dom"/>
</dbReference>
<dbReference type="EMBL" id="VYZN01000019">
    <property type="protein sequence ID" value="KAE9537014.1"/>
    <property type="molecule type" value="Genomic_DNA"/>
</dbReference>
<comment type="similarity">
    <text evidence="2">Belongs to the synaptobrevin family.</text>
</comment>
<accession>A0A6G0TRL4</accession>
<dbReference type="GO" id="GO:0031201">
    <property type="term" value="C:SNARE complex"/>
    <property type="evidence" value="ECO:0007669"/>
    <property type="project" value="TreeGrafter"/>
</dbReference>
<dbReference type="FunFam" id="1.20.5.110:FF:000004">
    <property type="entry name" value="Vesicle-associated membrane protein 7"/>
    <property type="match status" value="1"/>
</dbReference>
<keyword evidence="4 16" id="KW-0812">Transmembrane</keyword>
<keyword evidence="20" id="KW-1185">Reference proteome</keyword>
<evidence type="ECO:0000256" key="7">
    <source>
        <dbReference type="ARBA" id="ARBA00023136"/>
    </source>
</evidence>
<evidence type="ECO:0000256" key="1">
    <source>
        <dbReference type="ARBA" id="ARBA00004163"/>
    </source>
</evidence>
<comment type="subcellular location">
    <subcellularLocation>
        <location evidence="12">Cytoplasmic vesicle</location>
        <location evidence="12">Phagosome membrane</location>
        <topology evidence="12">Single-pass type IV membrane protein</topology>
    </subcellularLocation>
    <subcellularLocation>
        <location evidence="9">Cytoplasmic vesicle</location>
        <location evidence="9">Secretory vesicle membrane</location>
        <topology evidence="9">Single-pass type IV membrane protein</topology>
    </subcellularLocation>
    <subcellularLocation>
        <location evidence="1">Endoplasmic reticulum membrane</location>
        <topology evidence="1">Single-pass type IV membrane protein</topology>
    </subcellularLocation>
    <subcellularLocation>
        <location evidence="8">Golgi apparatus</location>
        <location evidence="8">trans-Golgi network membrane</location>
        <topology evidence="8">Single-pass type IV membrane protein</topology>
    </subcellularLocation>
    <subcellularLocation>
        <location evidence="10">Late endosome membrane</location>
        <topology evidence="10">Single-pass type IV membrane protein</topology>
    </subcellularLocation>
    <subcellularLocation>
        <location evidence="11">Lysosome membrane</location>
        <topology evidence="11">Single-pass type IV membrane protein</topology>
    </subcellularLocation>
</comment>
<comment type="caution">
    <text evidence="19">The sequence shown here is derived from an EMBL/GenBank/DDBJ whole genome shotgun (WGS) entry which is preliminary data.</text>
</comment>
<keyword evidence="6 16" id="KW-1133">Transmembrane helix</keyword>
<evidence type="ECO:0000313" key="19">
    <source>
        <dbReference type="EMBL" id="KAE9537014.1"/>
    </source>
</evidence>
<dbReference type="SUPFAM" id="SSF64356">
    <property type="entry name" value="SNARE-like"/>
    <property type="match status" value="1"/>
</dbReference>
<dbReference type="GO" id="GO:0031902">
    <property type="term" value="C:late endosome membrane"/>
    <property type="evidence" value="ECO:0007669"/>
    <property type="project" value="UniProtKB-SubCell"/>
</dbReference>
<dbReference type="GO" id="GO:0015031">
    <property type="term" value="P:protein transport"/>
    <property type="evidence" value="ECO:0007669"/>
    <property type="project" value="UniProtKB-KW"/>
</dbReference>
<dbReference type="CDD" id="cd15871">
    <property type="entry name" value="R-SNARE_VAMP7"/>
    <property type="match status" value="1"/>
</dbReference>
<keyword evidence="5" id="KW-0653">Protein transport</keyword>
<dbReference type="GO" id="GO:0006887">
    <property type="term" value="P:exocytosis"/>
    <property type="evidence" value="ECO:0007669"/>
    <property type="project" value="TreeGrafter"/>
</dbReference>
<dbReference type="InterPro" id="IPR042855">
    <property type="entry name" value="V_SNARE_CC"/>
</dbReference>
<dbReference type="GO" id="GO:0006906">
    <property type="term" value="P:vesicle fusion"/>
    <property type="evidence" value="ECO:0007669"/>
    <property type="project" value="TreeGrafter"/>
</dbReference>
<proteinExistence type="inferred from homology"/>
<dbReference type="Proteomes" id="UP000475862">
    <property type="component" value="Unassembled WGS sequence"/>
</dbReference>
<dbReference type="GO" id="GO:0005789">
    <property type="term" value="C:endoplasmic reticulum membrane"/>
    <property type="evidence" value="ECO:0007669"/>
    <property type="project" value="UniProtKB-SubCell"/>
</dbReference>
<evidence type="ECO:0000259" key="18">
    <source>
        <dbReference type="PROSITE" id="PS50892"/>
    </source>
</evidence>
<evidence type="ECO:0000256" key="15">
    <source>
        <dbReference type="PROSITE-ProRule" id="PRU00290"/>
    </source>
</evidence>
<dbReference type="InterPro" id="IPR011012">
    <property type="entry name" value="Longin-like_dom_sf"/>
</dbReference>
<evidence type="ECO:0000256" key="8">
    <source>
        <dbReference type="ARBA" id="ARBA00037801"/>
    </source>
</evidence>
<evidence type="ECO:0000256" key="14">
    <source>
        <dbReference type="ARBA" id="ARBA00042194"/>
    </source>
</evidence>
<dbReference type="PANTHER" id="PTHR21136:SF179">
    <property type="entry name" value="VESICLE ASSOCIATED MEMBRANE PROTEIN 7-RELATED"/>
    <property type="match status" value="1"/>
</dbReference>
<dbReference type="AlphaFoldDB" id="A0A6G0TRL4"/>
<dbReference type="Gene3D" id="1.20.5.110">
    <property type="match status" value="1"/>
</dbReference>
<protein>
    <recommendedName>
        <fullName evidence="13">Vesicle-associated membrane protein 7</fullName>
    </recommendedName>
    <alternativeName>
        <fullName evidence="14">Synaptobrevin-like protein 1</fullName>
    </alternativeName>
</protein>
<evidence type="ECO:0000256" key="4">
    <source>
        <dbReference type="ARBA" id="ARBA00022692"/>
    </source>
</evidence>
<dbReference type="FunFam" id="3.30.450.50:FF:000015">
    <property type="entry name" value="Synaptobrevin 2 isoform 1"/>
    <property type="match status" value="1"/>
</dbReference>
<keyword evidence="3" id="KW-0813">Transport</keyword>
<dbReference type="Pfam" id="PF00957">
    <property type="entry name" value="Synaptobrevin"/>
    <property type="match status" value="1"/>
</dbReference>
<evidence type="ECO:0000256" key="11">
    <source>
        <dbReference type="ARBA" id="ARBA00037863"/>
    </source>
</evidence>
<evidence type="ECO:0000256" key="9">
    <source>
        <dbReference type="ARBA" id="ARBA00037803"/>
    </source>
</evidence>
<keyword evidence="15" id="KW-0175">Coiled coil</keyword>
<name>A0A6G0TRL4_APHGL</name>
<evidence type="ECO:0000256" key="6">
    <source>
        <dbReference type="ARBA" id="ARBA00022989"/>
    </source>
</evidence>
<gene>
    <name evidence="19" type="ORF">AGLY_006821</name>
</gene>
<feature type="domain" description="Longin" evidence="17">
    <location>
        <begin position="7"/>
        <end position="110"/>
    </location>
</feature>
<feature type="transmembrane region" description="Helical" evidence="16">
    <location>
        <begin position="189"/>
        <end position="214"/>
    </location>
</feature>
<dbReference type="PROSITE" id="PS50892">
    <property type="entry name" value="V_SNARE"/>
    <property type="match status" value="1"/>
</dbReference>
<dbReference type="GO" id="GO:0030670">
    <property type="term" value="C:phagocytic vesicle membrane"/>
    <property type="evidence" value="ECO:0007669"/>
    <property type="project" value="UniProtKB-SubCell"/>
</dbReference>
<dbReference type="GO" id="GO:0005765">
    <property type="term" value="C:lysosomal membrane"/>
    <property type="evidence" value="ECO:0007669"/>
    <property type="project" value="UniProtKB-SubCell"/>
</dbReference>
<dbReference type="SMART" id="SM01270">
    <property type="entry name" value="Longin"/>
    <property type="match status" value="1"/>
</dbReference>
<evidence type="ECO:0000259" key="17">
    <source>
        <dbReference type="PROSITE" id="PS50859"/>
    </source>
</evidence>
<keyword evidence="7 16" id="KW-0472">Membrane</keyword>
<dbReference type="GO" id="GO:0005484">
    <property type="term" value="F:SNAP receptor activity"/>
    <property type="evidence" value="ECO:0007669"/>
    <property type="project" value="TreeGrafter"/>
</dbReference>
<dbReference type="GO" id="GO:0030658">
    <property type="term" value="C:transport vesicle membrane"/>
    <property type="evidence" value="ECO:0007669"/>
    <property type="project" value="UniProtKB-SubCell"/>
</dbReference>
<organism evidence="19 20">
    <name type="scientific">Aphis glycines</name>
    <name type="common">Soybean aphid</name>
    <dbReference type="NCBI Taxonomy" id="307491"/>
    <lineage>
        <taxon>Eukaryota</taxon>
        <taxon>Metazoa</taxon>
        <taxon>Ecdysozoa</taxon>
        <taxon>Arthropoda</taxon>
        <taxon>Hexapoda</taxon>
        <taxon>Insecta</taxon>
        <taxon>Pterygota</taxon>
        <taxon>Neoptera</taxon>
        <taxon>Paraneoptera</taxon>
        <taxon>Hemiptera</taxon>
        <taxon>Sternorrhyncha</taxon>
        <taxon>Aphidomorpha</taxon>
        <taxon>Aphidoidea</taxon>
        <taxon>Aphididae</taxon>
        <taxon>Aphidini</taxon>
        <taxon>Aphis</taxon>
        <taxon>Aphis</taxon>
    </lineage>
</organism>
<evidence type="ECO:0000256" key="3">
    <source>
        <dbReference type="ARBA" id="ARBA00022448"/>
    </source>
</evidence>
<dbReference type="PRINTS" id="PR00219">
    <property type="entry name" value="SYNAPTOBREVN"/>
</dbReference>
<evidence type="ECO:0000256" key="12">
    <source>
        <dbReference type="ARBA" id="ARBA00037875"/>
    </source>
</evidence>
<evidence type="ECO:0000256" key="13">
    <source>
        <dbReference type="ARBA" id="ARBA00039269"/>
    </source>
</evidence>
<dbReference type="SUPFAM" id="SSF58038">
    <property type="entry name" value="SNARE fusion complex"/>
    <property type="match status" value="1"/>
</dbReference>
<dbReference type="OrthoDB" id="248747at2759"/>
<dbReference type="PANTHER" id="PTHR21136">
    <property type="entry name" value="SNARE PROTEINS"/>
    <property type="match status" value="1"/>
</dbReference>
<sequence length="217" mass="24951">MPLFYSVVARGMVVLAKHANYQGNFGEILEGVLTQIGSENKKQSLLHDRYLYHYICEDKIVYMCITDDEFQRSKAFFFLNEIKRRFQATYGHRASNAIAYSMNSEFAPILASEMKRFSSPNEFDTLSKVHGELDELKDIMVRNIDSVALRGEKLELLVNKTENLCSQSMNFRVQSRTLQRSLFWKNVKIYVLFIAIGLAAIYFITAFFCGSLALNCS</sequence>
<dbReference type="PROSITE" id="PS50859">
    <property type="entry name" value="LONGIN"/>
    <property type="match status" value="1"/>
</dbReference>
<dbReference type="Gene3D" id="3.30.450.50">
    <property type="entry name" value="Longin domain"/>
    <property type="match status" value="1"/>
</dbReference>
<dbReference type="InterPro" id="IPR051097">
    <property type="entry name" value="Synaptobrevin-like_transport"/>
</dbReference>
<evidence type="ECO:0000256" key="5">
    <source>
        <dbReference type="ARBA" id="ARBA00022927"/>
    </source>
</evidence>
<reference evidence="19 20" key="1">
    <citation type="submission" date="2019-08" db="EMBL/GenBank/DDBJ databases">
        <title>The genome of the soybean aphid Biotype 1, its phylome, world population structure and adaptation to the North American continent.</title>
        <authorList>
            <person name="Giordano R."/>
            <person name="Donthu R.K."/>
            <person name="Hernandez A.G."/>
            <person name="Wright C.L."/>
            <person name="Zimin A.V."/>
        </authorList>
    </citation>
    <scope>NUCLEOTIDE SEQUENCE [LARGE SCALE GENOMIC DNA]</scope>
    <source>
        <tissue evidence="19">Whole aphids</tissue>
    </source>
</reference>
<dbReference type="CDD" id="cd14824">
    <property type="entry name" value="Longin"/>
    <property type="match status" value="1"/>
</dbReference>
<dbReference type="GO" id="GO:0000149">
    <property type="term" value="F:SNARE binding"/>
    <property type="evidence" value="ECO:0007669"/>
    <property type="project" value="TreeGrafter"/>
</dbReference>
<dbReference type="Pfam" id="PF13774">
    <property type="entry name" value="Longin"/>
    <property type="match status" value="1"/>
</dbReference>
<evidence type="ECO:0000256" key="10">
    <source>
        <dbReference type="ARBA" id="ARBA00037845"/>
    </source>
</evidence>
<evidence type="ECO:0000256" key="2">
    <source>
        <dbReference type="ARBA" id="ARBA00008025"/>
    </source>
</evidence>
<evidence type="ECO:0000256" key="16">
    <source>
        <dbReference type="SAM" id="Phobius"/>
    </source>
</evidence>